<sequence length="207" mass="24011">MVNQRNSKSELFKMKKEFWKLCIGGIAFILLLLYFLPNVSRGMVETDRKIPSFPLTRPDEDPASDIRDVLMGSDNLVYFGYLNCKSVCHGSLAKLKNTISKRTDLRLVFISLDPENDTQKRFKEYFSEVKTKSILIRPESMERSFELARLFGVQAFLIDKAKNIDHSDSVILVNSKGRIKSLFLEFDKRWNQDKETEFVRAAKDKPD</sequence>
<feature type="binding site" evidence="2">
    <location>
        <position position="84"/>
    </location>
    <ligand>
        <name>Cu cation</name>
        <dbReference type="ChEBI" id="CHEBI:23378"/>
    </ligand>
</feature>
<evidence type="ECO:0000256" key="2">
    <source>
        <dbReference type="PIRSR" id="PIRSR603782-1"/>
    </source>
</evidence>
<feature type="transmembrane region" description="Helical" evidence="4">
    <location>
        <begin position="18"/>
        <end position="36"/>
    </location>
</feature>
<evidence type="ECO:0000313" key="6">
    <source>
        <dbReference type="Proteomes" id="UP000014540"/>
    </source>
</evidence>
<keyword evidence="4" id="KW-1133">Transmembrane helix</keyword>
<dbReference type="GO" id="GO:0046872">
    <property type="term" value="F:metal ion binding"/>
    <property type="evidence" value="ECO:0007669"/>
    <property type="project" value="UniProtKB-KW"/>
</dbReference>
<evidence type="ECO:0000256" key="3">
    <source>
        <dbReference type="PIRSR" id="PIRSR603782-2"/>
    </source>
</evidence>
<feature type="disulfide bond" description="Redox-active" evidence="3">
    <location>
        <begin position="84"/>
        <end position="88"/>
    </location>
</feature>
<keyword evidence="6" id="KW-1185">Reference proteome</keyword>
<proteinExistence type="inferred from homology"/>
<gene>
    <name evidence="5" type="ORF">LEP1GSC058_1906</name>
</gene>
<dbReference type="InterPro" id="IPR036249">
    <property type="entry name" value="Thioredoxin-like_sf"/>
</dbReference>
<keyword evidence="4" id="KW-0812">Transmembrane</keyword>
<dbReference type="CDD" id="cd02968">
    <property type="entry name" value="SCO"/>
    <property type="match status" value="1"/>
</dbReference>
<dbReference type="Pfam" id="PF02630">
    <property type="entry name" value="SCO1-SenC"/>
    <property type="match status" value="1"/>
</dbReference>
<dbReference type="PANTHER" id="PTHR12151">
    <property type="entry name" value="ELECTRON TRANSPORT PROTIN SCO1/SENC FAMILY MEMBER"/>
    <property type="match status" value="1"/>
</dbReference>
<dbReference type="Proteomes" id="UP000014540">
    <property type="component" value="Unassembled WGS sequence"/>
</dbReference>
<name>S3UYA2_9LEPT</name>
<reference evidence="5" key="1">
    <citation type="submission" date="2013-04" db="EMBL/GenBank/DDBJ databases">
        <authorList>
            <person name="Harkins D.M."/>
            <person name="Durkin A.S."/>
            <person name="Selengut J.D."/>
            <person name="Sanka R."/>
            <person name="DePew J."/>
            <person name="Purushe J."/>
            <person name="Ahmed A."/>
            <person name="van der Linden H."/>
            <person name="Goris M.G.A."/>
            <person name="Hartskeerl R.A."/>
            <person name="Vinetz J.M."/>
            <person name="Sutton G.G."/>
            <person name="Nelson W.C."/>
            <person name="Fouts D.E."/>
        </authorList>
    </citation>
    <scope>NUCLEOTIDE SEQUENCE [LARGE SCALE GENOMIC DNA]</scope>
    <source>
        <strain evidence="5">BUT 6</strain>
    </source>
</reference>
<feature type="binding site" evidence="2">
    <location>
        <position position="166"/>
    </location>
    <ligand>
        <name>Cu cation</name>
        <dbReference type="ChEBI" id="CHEBI:23378"/>
    </ligand>
</feature>
<dbReference type="InterPro" id="IPR003782">
    <property type="entry name" value="SCO1/SenC"/>
</dbReference>
<organism evidence="5 6">
    <name type="scientific">Leptospira fainei serovar Hurstbridge str. BUT 6</name>
    <dbReference type="NCBI Taxonomy" id="1193011"/>
    <lineage>
        <taxon>Bacteria</taxon>
        <taxon>Pseudomonadati</taxon>
        <taxon>Spirochaetota</taxon>
        <taxon>Spirochaetia</taxon>
        <taxon>Leptospirales</taxon>
        <taxon>Leptospiraceae</taxon>
        <taxon>Leptospira</taxon>
    </lineage>
</organism>
<comment type="caution">
    <text evidence="5">The sequence shown here is derived from an EMBL/GenBank/DDBJ whole genome shotgun (WGS) entry which is preliminary data.</text>
</comment>
<dbReference type="Gene3D" id="3.40.30.10">
    <property type="entry name" value="Glutaredoxin"/>
    <property type="match status" value="1"/>
</dbReference>
<dbReference type="PANTHER" id="PTHR12151:SF25">
    <property type="entry name" value="LINALOOL DEHYDRATASE_ISOMERASE DOMAIN-CONTAINING PROTEIN"/>
    <property type="match status" value="1"/>
</dbReference>
<dbReference type="EMBL" id="AKWZ02000003">
    <property type="protein sequence ID" value="EPG75401.1"/>
    <property type="molecule type" value="Genomic_DNA"/>
</dbReference>
<accession>S3UYA2</accession>
<evidence type="ECO:0000256" key="4">
    <source>
        <dbReference type="SAM" id="Phobius"/>
    </source>
</evidence>
<comment type="similarity">
    <text evidence="1">Belongs to the SCO1/2 family.</text>
</comment>
<keyword evidence="4" id="KW-0472">Membrane</keyword>
<keyword evidence="3" id="KW-1015">Disulfide bond</keyword>
<evidence type="ECO:0000313" key="5">
    <source>
        <dbReference type="EMBL" id="EPG75401.1"/>
    </source>
</evidence>
<dbReference type="AlphaFoldDB" id="S3UYA2"/>
<keyword evidence="2" id="KW-0186">Copper</keyword>
<dbReference type="SUPFAM" id="SSF52833">
    <property type="entry name" value="Thioredoxin-like"/>
    <property type="match status" value="1"/>
</dbReference>
<protein>
    <submittedName>
        <fullName evidence="5">SCO1/SenC</fullName>
    </submittedName>
</protein>
<feature type="binding site" evidence="2">
    <location>
        <position position="88"/>
    </location>
    <ligand>
        <name>Cu cation</name>
        <dbReference type="ChEBI" id="CHEBI:23378"/>
    </ligand>
</feature>
<evidence type="ECO:0000256" key="1">
    <source>
        <dbReference type="ARBA" id="ARBA00010996"/>
    </source>
</evidence>
<keyword evidence="2" id="KW-0479">Metal-binding</keyword>
<dbReference type="STRING" id="1193011.LEP1GSC058_1906"/>